<organism evidence="1 2">
    <name type="scientific">Streptomyces cuspidosporus</name>
    <dbReference type="NCBI Taxonomy" id="66882"/>
    <lineage>
        <taxon>Bacteria</taxon>
        <taxon>Bacillati</taxon>
        <taxon>Actinomycetota</taxon>
        <taxon>Actinomycetes</taxon>
        <taxon>Kitasatosporales</taxon>
        <taxon>Streptomycetaceae</taxon>
        <taxon>Streptomyces</taxon>
    </lineage>
</organism>
<dbReference type="Proteomes" id="UP001500253">
    <property type="component" value="Unassembled WGS sequence"/>
</dbReference>
<sequence length="147" mass="16328">MWRRRESRENTMATAKEVLRSPPCRIPVLHISGPGHGATRLRGLSLIPPGFHLEHPTAGEGCRSASQGLTLTLNAIRDRTERPCRTSMPESYALSKAAESRLPGRLVDDRPAVCFHPAMETAGQARTVLLDPFWAGRRAEQFDQTCR</sequence>
<accession>A0ABN3FBC7</accession>
<evidence type="ECO:0000313" key="2">
    <source>
        <dbReference type="Proteomes" id="UP001500253"/>
    </source>
</evidence>
<proteinExistence type="predicted"/>
<evidence type="ECO:0000313" key="1">
    <source>
        <dbReference type="EMBL" id="GAA2326424.1"/>
    </source>
</evidence>
<protein>
    <submittedName>
        <fullName evidence="1">Uncharacterized protein</fullName>
    </submittedName>
</protein>
<reference evidence="1 2" key="1">
    <citation type="journal article" date="2019" name="Int. J. Syst. Evol. Microbiol.">
        <title>The Global Catalogue of Microorganisms (GCM) 10K type strain sequencing project: providing services to taxonomists for standard genome sequencing and annotation.</title>
        <authorList>
            <consortium name="The Broad Institute Genomics Platform"/>
            <consortium name="The Broad Institute Genome Sequencing Center for Infectious Disease"/>
            <person name="Wu L."/>
            <person name="Ma J."/>
        </authorList>
    </citation>
    <scope>NUCLEOTIDE SEQUENCE [LARGE SCALE GENOMIC DNA]</scope>
    <source>
        <strain evidence="1 2">JCM 4316</strain>
    </source>
</reference>
<comment type="caution">
    <text evidence="1">The sequence shown here is derived from an EMBL/GenBank/DDBJ whole genome shotgun (WGS) entry which is preliminary data.</text>
</comment>
<name>A0ABN3FBC7_9ACTN</name>
<keyword evidence="2" id="KW-1185">Reference proteome</keyword>
<gene>
    <name evidence="1" type="ORF">GCM10010246_05010</name>
</gene>
<dbReference type="EMBL" id="BAAASD010000001">
    <property type="protein sequence ID" value="GAA2326424.1"/>
    <property type="molecule type" value="Genomic_DNA"/>
</dbReference>